<comment type="caution">
    <text evidence="1">The sequence shown here is derived from an EMBL/GenBank/DDBJ whole genome shotgun (WGS) entry which is preliminary data.</text>
</comment>
<keyword evidence="2" id="KW-1185">Reference proteome</keyword>
<dbReference type="Proteomes" id="UP001455709">
    <property type="component" value="Unassembled WGS sequence"/>
</dbReference>
<protein>
    <submittedName>
        <fullName evidence="1">DUF1349 domain-containing protein</fullName>
    </submittedName>
</protein>
<dbReference type="Pfam" id="PF07081">
    <property type="entry name" value="DUF1349"/>
    <property type="match status" value="1"/>
</dbReference>
<dbReference type="RefSeq" id="WP_347372135.1">
    <property type="nucleotide sequence ID" value="NZ_JBDOJC010000001.1"/>
</dbReference>
<dbReference type="EMBL" id="JBDOJC010000001">
    <property type="protein sequence ID" value="MEO2219672.1"/>
    <property type="molecule type" value="Genomic_DNA"/>
</dbReference>
<evidence type="ECO:0000313" key="2">
    <source>
        <dbReference type="Proteomes" id="UP001455709"/>
    </source>
</evidence>
<sequence length="207" mass="21797">MADGASGGAGLAQRPETAPRIGGRLFQSRHCERCRFQNSVLTLNSEAGSDGFNIPGLHVADQLGTLLAPLAGAFTLAADVSLASLAKFDAAGLFVMAGNHRLKFGVEEYGAGKKIVSVHSAPYSDEANGVDVGDAPMRLFVSRRADVFSCYVRTADARVAFHRAVYVEGCPDEVLAGFCVQSPFSAGAAGRFTGIEISSEAMEHIRE</sequence>
<accession>A0ABV0FKI0</accession>
<proteinExistence type="predicted"/>
<gene>
    <name evidence="1" type="ORF">ABGV49_21675</name>
</gene>
<reference evidence="1 2" key="1">
    <citation type="submission" date="2024-05" db="EMBL/GenBank/DDBJ databases">
        <authorList>
            <person name="De Oliveira J.P."/>
            <person name="Noriler S.A."/>
            <person name="De Oliveira A.G."/>
            <person name="Sipoli D.S."/>
        </authorList>
    </citation>
    <scope>NUCLEOTIDE SEQUENCE [LARGE SCALE GENOMIC DNA]</scope>
    <source>
        <strain evidence="1 2">LABIM189</strain>
    </source>
</reference>
<name>A0ABV0FKI0_9NEIS</name>
<dbReference type="InterPro" id="IPR009784">
    <property type="entry name" value="DUF1349"/>
</dbReference>
<evidence type="ECO:0000313" key="1">
    <source>
        <dbReference type="EMBL" id="MEO2219672.1"/>
    </source>
</evidence>
<dbReference type="Gene3D" id="2.60.120.200">
    <property type="match status" value="1"/>
</dbReference>
<organism evidence="1 2">
    <name type="scientific">Chromobacterium vaccinii</name>
    <dbReference type="NCBI Taxonomy" id="1108595"/>
    <lineage>
        <taxon>Bacteria</taxon>
        <taxon>Pseudomonadati</taxon>
        <taxon>Pseudomonadota</taxon>
        <taxon>Betaproteobacteria</taxon>
        <taxon>Neisseriales</taxon>
        <taxon>Chromobacteriaceae</taxon>
        <taxon>Chromobacterium</taxon>
    </lineage>
</organism>